<dbReference type="Gene3D" id="1.20.1280.290">
    <property type="match status" value="2"/>
</dbReference>
<proteinExistence type="inferred from homology"/>
<dbReference type="InterPro" id="IPR006603">
    <property type="entry name" value="PQ-loop_rpt"/>
</dbReference>
<feature type="transmembrane region" description="Helical" evidence="9">
    <location>
        <begin position="178"/>
        <end position="198"/>
    </location>
</feature>
<evidence type="ECO:0000256" key="3">
    <source>
        <dbReference type="ARBA" id="ARBA00022692"/>
    </source>
</evidence>
<reference evidence="10 11" key="1">
    <citation type="journal article" date="2021" name="Comput. Struct. Biotechnol. J.">
        <title>De novo genome assembly of the potent medicinal plant Rehmannia glutinosa using nanopore technology.</title>
        <authorList>
            <person name="Ma L."/>
            <person name="Dong C."/>
            <person name="Song C."/>
            <person name="Wang X."/>
            <person name="Zheng X."/>
            <person name="Niu Y."/>
            <person name="Chen S."/>
            <person name="Feng W."/>
        </authorList>
    </citation>
    <scope>NUCLEOTIDE SEQUENCE [LARGE SCALE GENOMIC DNA]</scope>
    <source>
        <strain evidence="10">DH-2019</strain>
    </source>
</reference>
<protein>
    <recommendedName>
        <fullName evidence="8">Mannose-P-dolichol utilization defect 1 protein homolog</fullName>
    </recommendedName>
</protein>
<keyword evidence="3 8" id="KW-0812">Transmembrane</keyword>
<dbReference type="Proteomes" id="UP001318860">
    <property type="component" value="Unassembled WGS sequence"/>
</dbReference>
<keyword evidence="6 8" id="KW-0472">Membrane</keyword>
<keyword evidence="5 8" id="KW-1133">Transmembrane helix</keyword>
<evidence type="ECO:0000313" key="10">
    <source>
        <dbReference type="EMBL" id="KAK6115924.1"/>
    </source>
</evidence>
<comment type="subcellular location">
    <subcellularLocation>
        <location evidence="1 8">Membrane</location>
        <topology evidence="1 8">Multi-pass membrane protein</topology>
    </subcellularLocation>
</comment>
<dbReference type="PIRSF" id="PIRSF023381">
    <property type="entry name" value="MannP-dilichol_defect-1p"/>
    <property type="match status" value="1"/>
</dbReference>
<keyword evidence="2" id="KW-0813">Transport</keyword>
<keyword evidence="4" id="KW-0677">Repeat</keyword>
<name>A0ABR0U0A4_REHGL</name>
<evidence type="ECO:0000256" key="5">
    <source>
        <dbReference type="ARBA" id="ARBA00022989"/>
    </source>
</evidence>
<comment type="similarity">
    <text evidence="7 8">Belongs to the MPDU1 (TC 2.A.43.3) family.</text>
</comment>
<evidence type="ECO:0000256" key="6">
    <source>
        <dbReference type="ARBA" id="ARBA00023136"/>
    </source>
</evidence>
<evidence type="ECO:0000256" key="7">
    <source>
        <dbReference type="ARBA" id="ARBA00038475"/>
    </source>
</evidence>
<sequence>MVEMKFLGMDFSCALGSLSNGEFPEKDCLLPLISKLLGYCIVAASTTVKLPQILKILKHSSVRGLSVVSFELEVIGYTIALAYCLHKGLPFSAYGELAFLLIQVAPTILAGQIDPLLFEALYASQHAIFVFARIPQIWENFTNKSTGELSLLTSLMNFGGSMVRVFTSVQEKAPMSVILGYVIGIMTNGAILSQIIIYQKPPAKKEKKAD</sequence>
<dbReference type="EMBL" id="JABTTQ020003506">
    <property type="protein sequence ID" value="KAK6115924.1"/>
    <property type="molecule type" value="Genomic_DNA"/>
</dbReference>
<evidence type="ECO:0000256" key="2">
    <source>
        <dbReference type="ARBA" id="ARBA00022448"/>
    </source>
</evidence>
<dbReference type="SMART" id="SM00679">
    <property type="entry name" value="CTNS"/>
    <property type="match status" value="2"/>
</dbReference>
<dbReference type="PANTHER" id="PTHR12226">
    <property type="entry name" value="MANNOSE-P-DOLICHOL UTILIZATION DEFECT 1 LEC35 -RELATED"/>
    <property type="match status" value="1"/>
</dbReference>
<evidence type="ECO:0000313" key="11">
    <source>
        <dbReference type="Proteomes" id="UP001318860"/>
    </source>
</evidence>
<dbReference type="InterPro" id="IPR016817">
    <property type="entry name" value="MannP-dilichol_defect-1"/>
</dbReference>
<evidence type="ECO:0000256" key="1">
    <source>
        <dbReference type="ARBA" id="ARBA00004141"/>
    </source>
</evidence>
<keyword evidence="11" id="KW-1185">Reference proteome</keyword>
<organism evidence="10 11">
    <name type="scientific">Rehmannia glutinosa</name>
    <name type="common">Chinese foxglove</name>
    <dbReference type="NCBI Taxonomy" id="99300"/>
    <lineage>
        <taxon>Eukaryota</taxon>
        <taxon>Viridiplantae</taxon>
        <taxon>Streptophyta</taxon>
        <taxon>Embryophyta</taxon>
        <taxon>Tracheophyta</taxon>
        <taxon>Spermatophyta</taxon>
        <taxon>Magnoliopsida</taxon>
        <taxon>eudicotyledons</taxon>
        <taxon>Gunneridae</taxon>
        <taxon>Pentapetalae</taxon>
        <taxon>asterids</taxon>
        <taxon>lamiids</taxon>
        <taxon>Lamiales</taxon>
        <taxon>Orobanchaceae</taxon>
        <taxon>Rehmannieae</taxon>
        <taxon>Rehmannia</taxon>
    </lineage>
</organism>
<dbReference type="Pfam" id="PF04193">
    <property type="entry name" value="PQ-loop"/>
    <property type="match status" value="2"/>
</dbReference>
<evidence type="ECO:0000256" key="4">
    <source>
        <dbReference type="ARBA" id="ARBA00022737"/>
    </source>
</evidence>
<accession>A0ABR0U0A4</accession>
<evidence type="ECO:0000256" key="9">
    <source>
        <dbReference type="SAM" id="Phobius"/>
    </source>
</evidence>
<evidence type="ECO:0000256" key="8">
    <source>
        <dbReference type="PIRNR" id="PIRNR023381"/>
    </source>
</evidence>
<dbReference type="PANTHER" id="PTHR12226:SF2">
    <property type="entry name" value="MANNOSE-P-DOLICHOL UTILIZATION DEFECT 1 PROTEIN"/>
    <property type="match status" value="1"/>
</dbReference>
<gene>
    <name evidence="10" type="ORF">DH2020_008193</name>
</gene>
<comment type="caution">
    <text evidence="10">The sequence shown here is derived from an EMBL/GenBank/DDBJ whole genome shotgun (WGS) entry which is preliminary data.</text>
</comment>